<evidence type="ECO:0000313" key="1">
    <source>
        <dbReference type="EMBL" id="SVC97793.1"/>
    </source>
</evidence>
<proteinExistence type="predicted"/>
<dbReference type="EMBL" id="UINC01122158">
    <property type="protein sequence ID" value="SVC97793.1"/>
    <property type="molecule type" value="Genomic_DNA"/>
</dbReference>
<name>A0A382RJB6_9ZZZZ</name>
<gene>
    <name evidence="1" type="ORF">METZ01_LOCUS350647</name>
</gene>
<accession>A0A382RJB6</accession>
<sequence length="175" mass="20422">MIMNNVKETNVDNVIPFRKPKSGLHEPVINETLIRLNDYLKRINKYSVRELESGNYGLEDFNDFEIGEPKLKGCHYKCWFSYDSVSKMCEFVSIPIMDLLQRNENPRGQKLQFRKNAIRDDFRRKKLSIWIASIVFSNGGAEVSSTSSIAEVEEELDDIFRRGVFGDEHNFILYD</sequence>
<reference evidence="1" key="1">
    <citation type="submission" date="2018-05" db="EMBL/GenBank/DDBJ databases">
        <authorList>
            <person name="Lanie J.A."/>
            <person name="Ng W.-L."/>
            <person name="Kazmierczak K.M."/>
            <person name="Andrzejewski T.M."/>
            <person name="Davidsen T.M."/>
            <person name="Wayne K.J."/>
            <person name="Tettelin H."/>
            <person name="Glass J.I."/>
            <person name="Rusch D."/>
            <person name="Podicherti R."/>
            <person name="Tsui H.-C.T."/>
            <person name="Winkler M.E."/>
        </authorList>
    </citation>
    <scope>NUCLEOTIDE SEQUENCE</scope>
</reference>
<protein>
    <submittedName>
        <fullName evidence="1">Uncharacterized protein</fullName>
    </submittedName>
</protein>
<organism evidence="1">
    <name type="scientific">marine metagenome</name>
    <dbReference type="NCBI Taxonomy" id="408172"/>
    <lineage>
        <taxon>unclassified sequences</taxon>
        <taxon>metagenomes</taxon>
        <taxon>ecological metagenomes</taxon>
    </lineage>
</organism>
<dbReference type="AlphaFoldDB" id="A0A382RJB6"/>